<dbReference type="NCBIfam" id="TIGR00089">
    <property type="entry name" value="MiaB/RimO family radical SAM methylthiotransferase"/>
    <property type="match status" value="1"/>
</dbReference>
<dbReference type="PROSITE" id="PS51449">
    <property type="entry name" value="MTTASE_N"/>
    <property type="match status" value="1"/>
</dbReference>
<evidence type="ECO:0000256" key="7">
    <source>
        <dbReference type="ARBA" id="ARBA00023004"/>
    </source>
</evidence>
<dbReference type="SMART" id="SM00729">
    <property type="entry name" value="Elp3"/>
    <property type="match status" value="1"/>
</dbReference>
<dbReference type="SFLD" id="SFLDG01082">
    <property type="entry name" value="B12-binding_domain_containing"/>
    <property type="match status" value="1"/>
</dbReference>
<comment type="subunit">
    <text evidence="13">Monomer.</text>
</comment>
<keyword evidence="7 13" id="KW-0408">Iron</keyword>
<keyword evidence="4 13" id="KW-0808">Transferase</keyword>
<feature type="binding site" evidence="13">
    <location>
        <position position="178"/>
    </location>
    <ligand>
        <name>[4Fe-4S] cluster</name>
        <dbReference type="ChEBI" id="CHEBI:49883"/>
        <label>2</label>
        <note>4Fe-4S-S-AdoMet</note>
    </ligand>
</feature>
<evidence type="ECO:0000259" key="14">
    <source>
        <dbReference type="PROSITE" id="PS50926"/>
    </source>
</evidence>
<feature type="binding site" evidence="13">
    <location>
        <position position="171"/>
    </location>
    <ligand>
        <name>[4Fe-4S] cluster</name>
        <dbReference type="ChEBI" id="CHEBI:49883"/>
        <label>2</label>
        <note>4Fe-4S-S-AdoMet</note>
    </ligand>
</feature>
<dbReference type="InterPro" id="IPR038135">
    <property type="entry name" value="Methylthiotransferase_N_sf"/>
</dbReference>
<feature type="binding site" evidence="13">
    <location>
        <position position="175"/>
    </location>
    <ligand>
        <name>[4Fe-4S] cluster</name>
        <dbReference type="ChEBI" id="CHEBI:49883"/>
        <label>2</label>
        <note>4Fe-4S-S-AdoMet</note>
    </ligand>
</feature>
<dbReference type="EC" id="2.8.4.3" evidence="9 13"/>
<dbReference type="Proteomes" id="UP000324575">
    <property type="component" value="Unassembled WGS sequence"/>
</dbReference>
<feature type="binding site" evidence="13">
    <location>
        <position position="27"/>
    </location>
    <ligand>
        <name>[4Fe-4S] cluster</name>
        <dbReference type="ChEBI" id="CHEBI:49883"/>
        <label>1</label>
    </ligand>
</feature>
<evidence type="ECO:0000256" key="6">
    <source>
        <dbReference type="ARBA" id="ARBA00022723"/>
    </source>
</evidence>
<dbReference type="PROSITE" id="PS51918">
    <property type="entry name" value="RADICAL_SAM"/>
    <property type="match status" value="1"/>
</dbReference>
<dbReference type="InterPro" id="IPR013848">
    <property type="entry name" value="Methylthiotransferase_N"/>
</dbReference>
<dbReference type="NCBIfam" id="TIGR01574">
    <property type="entry name" value="miaB-methiolase"/>
    <property type="match status" value="1"/>
</dbReference>
<evidence type="ECO:0000256" key="8">
    <source>
        <dbReference type="ARBA" id="ARBA00023014"/>
    </source>
</evidence>
<evidence type="ECO:0000256" key="4">
    <source>
        <dbReference type="ARBA" id="ARBA00022679"/>
    </source>
</evidence>
<comment type="function">
    <text evidence="1 13">Catalyzes the methylthiolation of N6-(dimethylallyl)adenosine (i(6)A), leading to the formation of 2-methylthio-N6-(dimethylallyl)adenosine (ms(2)i(6)A) at position 37 in tRNAs that read codons beginning with uridine.</text>
</comment>
<dbReference type="SFLD" id="SFLDF00413">
    <property type="entry name" value="CDK5RAP1"/>
    <property type="match status" value="1"/>
</dbReference>
<dbReference type="InterPro" id="IPR023404">
    <property type="entry name" value="rSAM_horseshoe"/>
</dbReference>
<evidence type="ECO:0000256" key="3">
    <source>
        <dbReference type="ARBA" id="ARBA00022490"/>
    </source>
</evidence>
<keyword evidence="13" id="KW-0819">tRNA processing</keyword>
<dbReference type="SFLD" id="SFLDG01061">
    <property type="entry name" value="methylthiotransferase"/>
    <property type="match status" value="1"/>
</dbReference>
<comment type="caution">
    <text evidence="17">The sequence shown here is derived from an EMBL/GenBank/DDBJ whole genome shotgun (WGS) entry which is preliminary data.</text>
</comment>
<dbReference type="HAMAP" id="MF_01864">
    <property type="entry name" value="tRNA_metthiotr_MiaB"/>
    <property type="match status" value="1"/>
</dbReference>
<dbReference type="SFLD" id="SFLDF00273">
    <property type="entry name" value="(dimethylallyl)adenosine_tRNA"/>
    <property type="match status" value="1"/>
</dbReference>
<organism evidence="17 18">
    <name type="scientific">Candidatus Ordinivivax streblomastigis</name>
    <dbReference type="NCBI Taxonomy" id="2540710"/>
    <lineage>
        <taxon>Bacteria</taxon>
        <taxon>Pseudomonadati</taxon>
        <taxon>Bacteroidota</taxon>
        <taxon>Bacteroidia</taxon>
        <taxon>Bacteroidales</taxon>
        <taxon>Candidatus Ordinivivax</taxon>
    </lineage>
</organism>
<dbReference type="GO" id="GO:0046872">
    <property type="term" value="F:metal ion binding"/>
    <property type="evidence" value="ECO:0007669"/>
    <property type="project" value="UniProtKB-KW"/>
</dbReference>
<evidence type="ECO:0000259" key="16">
    <source>
        <dbReference type="PROSITE" id="PS51918"/>
    </source>
</evidence>
<dbReference type="Gene3D" id="3.40.50.12160">
    <property type="entry name" value="Methylthiotransferase, N-terminal domain"/>
    <property type="match status" value="1"/>
</dbReference>
<proteinExistence type="inferred from homology"/>
<dbReference type="PANTHER" id="PTHR43020">
    <property type="entry name" value="CDK5 REGULATORY SUBUNIT-ASSOCIATED PROTEIN 1"/>
    <property type="match status" value="1"/>
</dbReference>
<dbReference type="Pfam" id="PF00919">
    <property type="entry name" value="UPF0004"/>
    <property type="match status" value="1"/>
</dbReference>
<dbReference type="SFLD" id="SFLDS00029">
    <property type="entry name" value="Radical_SAM"/>
    <property type="match status" value="1"/>
</dbReference>
<evidence type="ECO:0000256" key="9">
    <source>
        <dbReference type="ARBA" id="ARBA00033765"/>
    </source>
</evidence>
<dbReference type="PANTHER" id="PTHR43020:SF2">
    <property type="entry name" value="MITOCHONDRIAL TRNA METHYLTHIOTRANSFERASE CDK5RAP1"/>
    <property type="match status" value="1"/>
</dbReference>
<feature type="domain" description="MTTase N-terminal" evidence="15">
    <location>
        <begin position="18"/>
        <end position="133"/>
    </location>
</feature>
<dbReference type="InterPro" id="IPR006463">
    <property type="entry name" value="MiaB_methiolase"/>
</dbReference>
<evidence type="ECO:0000256" key="2">
    <source>
        <dbReference type="ARBA" id="ARBA00022485"/>
    </source>
</evidence>
<dbReference type="PROSITE" id="PS01278">
    <property type="entry name" value="MTTASE_RADICAL"/>
    <property type="match status" value="1"/>
</dbReference>
<gene>
    <name evidence="13" type="primary">miaB</name>
    <name evidence="17" type="ORF">EZS26_002774</name>
</gene>
<dbReference type="Pfam" id="PF04055">
    <property type="entry name" value="Radical_SAM"/>
    <property type="match status" value="1"/>
</dbReference>
<evidence type="ECO:0000313" key="17">
    <source>
        <dbReference type="EMBL" id="KAA6301058.1"/>
    </source>
</evidence>
<dbReference type="CDD" id="cd01335">
    <property type="entry name" value="Radical_SAM"/>
    <property type="match status" value="1"/>
</dbReference>
<evidence type="ECO:0000256" key="13">
    <source>
        <dbReference type="HAMAP-Rule" id="MF_01864"/>
    </source>
</evidence>
<evidence type="ECO:0000256" key="1">
    <source>
        <dbReference type="ARBA" id="ARBA00003234"/>
    </source>
</evidence>
<dbReference type="InterPro" id="IPR007197">
    <property type="entry name" value="rSAM"/>
</dbReference>
<evidence type="ECO:0000256" key="10">
    <source>
        <dbReference type="ARBA" id="ARBA00068570"/>
    </source>
</evidence>
<evidence type="ECO:0000256" key="5">
    <source>
        <dbReference type="ARBA" id="ARBA00022691"/>
    </source>
</evidence>
<dbReference type="SUPFAM" id="SSF102114">
    <property type="entry name" value="Radical SAM enzymes"/>
    <property type="match status" value="1"/>
</dbReference>
<dbReference type="InterPro" id="IPR002792">
    <property type="entry name" value="TRAM_dom"/>
</dbReference>
<dbReference type="Gene3D" id="3.80.30.20">
    <property type="entry name" value="tm_1862 like domain"/>
    <property type="match status" value="1"/>
</dbReference>
<feature type="binding site" evidence="13">
    <location>
        <position position="97"/>
    </location>
    <ligand>
        <name>[4Fe-4S] cluster</name>
        <dbReference type="ChEBI" id="CHEBI:49883"/>
        <label>1</label>
    </ligand>
</feature>
<reference evidence="17 18" key="1">
    <citation type="submission" date="2019-03" db="EMBL/GenBank/DDBJ databases">
        <title>Single cell metagenomics reveals metabolic interactions within the superorganism composed of flagellate Streblomastix strix and complex community of Bacteroidetes bacteria on its surface.</title>
        <authorList>
            <person name="Treitli S.C."/>
            <person name="Kolisko M."/>
            <person name="Husnik F."/>
            <person name="Keeling P."/>
            <person name="Hampl V."/>
        </authorList>
    </citation>
    <scope>NUCLEOTIDE SEQUENCE [LARGE SCALE GENOMIC DNA]</scope>
    <source>
        <strain evidence="17">St1</strain>
    </source>
</reference>
<dbReference type="GO" id="GO:0035597">
    <property type="term" value="F:tRNA-2-methylthio-N(6)-dimethylallyladenosine(37) synthase activity"/>
    <property type="evidence" value="ECO:0007669"/>
    <property type="project" value="UniProtKB-EC"/>
</dbReference>
<keyword evidence="6 13" id="KW-0479">Metal-binding</keyword>
<accession>A0A5M8NX90</accession>
<evidence type="ECO:0000256" key="12">
    <source>
        <dbReference type="ARBA" id="ARBA00081141"/>
    </source>
</evidence>
<keyword evidence="3 13" id="KW-0963">Cytoplasm</keyword>
<dbReference type="GO" id="GO:0005829">
    <property type="term" value="C:cytosol"/>
    <property type="evidence" value="ECO:0007669"/>
    <property type="project" value="TreeGrafter"/>
</dbReference>
<dbReference type="FunFam" id="3.80.30.20:FF:000001">
    <property type="entry name" value="tRNA-2-methylthio-N(6)-dimethylallyladenosine synthase 2"/>
    <property type="match status" value="1"/>
</dbReference>
<sequence>MDKKIEMEFKSVINNEIKKIFIETYGCQMNVADSEVVASIMQMDGFEPTETIQEADVILVNTCSVRDNAEQKVLSRLQYFQSLKKKKKQLIVGVLGCMAERVKEELIREHHVDLVVGPDSYLDLPNIIGMVEKGEKAINVELSTTETYKDVIPLKLSGVKISGFISIMRGCNNFCSYCIVPYTRGRERSRDSESILNELRALKAQGYKEVTLLGQNVNSYNYQDIDFPRLLELVALEAPEMRIRFTTSHPKDMSDATLEIIANYPNICKQIHLPAQSGSTNILKVMNRKYTREWYLDRIAAIRRIVPEASISTDLFAGFHSETEEDHQETLSLMREVGFDSAFMFKYSERPGTYAAKHLPDDVPEAIKIRRLEEIIALQLDLSLMRNKEDIGKILEVLVEGFSKRSREQLFGRTSQNKVVIFDKMNHRIGEIVLVRIQNATAATLFGEAVA</sequence>
<feature type="binding site" evidence="13">
    <location>
        <position position="63"/>
    </location>
    <ligand>
        <name>[4Fe-4S] cluster</name>
        <dbReference type="ChEBI" id="CHEBI:49883"/>
        <label>1</label>
    </ligand>
</feature>
<dbReference type="AlphaFoldDB" id="A0A5M8NX90"/>
<dbReference type="FunFam" id="3.40.50.12160:FF:000003">
    <property type="entry name" value="CDK5 regulatory subunit-associated protein 1"/>
    <property type="match status" value="1"/>
</dbReference>
<protein>
    <recommendedName>
        <fullName evidence="10 13">tRNA-2-methylthio-N(6)-dimethylallyladenosine synthase</fullName>
        <ecNumber evidence="9 13">2.8.4.3</ecNumber>
    </recommendedName>
    <alternativeName>
        <fullName evidence="12 13">(Dimethylallyl)adenosine tRNA methylthiotransferase MiaB</fullName>
    </alternativeName>
    <alternativeName>
        <fullName evidence="11 13">tRNA-i(6)A37 methylthiotransferase</fullName>
    </alternativeName>
</protein>
<comment type="cofactor">
    <cofactor evidence="13">
        <name>[4Fe-4S] cluster</name>
        <dbReference type="ChEBI" id="CHEBI:49883"/>
    </cofactor>
    <text evidence="13">Binds 2 [4Fe-4S] clusters. One cluster is coordinated with 3 cysteines and an exchangeable S-adenosyl-L-methionine.</text>
</comment>
<dbReference type="PROSITE" id="PS50926">
    <property type="entry name" value="TRAM"/>
    <property type="match status" value="1"/>
</dbReference>
<dbReference type="InterPro" id="IPR058240">
    <property type="entry name" value="rSAM_sf"/>
</dbReference>
<feature type="domain" description="TRAM" evidence="14">
    <location>
        <begin position="388"/>
        <end position="451"/>
    </location>
</feature>
<comment type="similarity">
    <text evidence="13">Belongs to the methylthiotransferase family. MiaB subfamily.</text>
</comment>
<feature type="domain" description="Radical SAM core" evidence="16">
    <location>
        <begin position="157"/>
        <end position="386"/>
    </location>
</feature>
<dbReference type="EMBL" id="SNRX01000030">
    <property type="protein sequence ID" value="KAA6301058.1"/>
    <property type="molecule type" value="Genomic_DNA"/>
</dbReference>
<keyword evidence="5 13" id="KW-0949">S-adenosyl-L-methionine</keyword>
<dbReference type="InterPro" id="IPR020612">
    <property type="entry name" value="Methylthiotransferase_CS"/>
</dbReference>
<keyword evidence="8 13" id="KW-0411">Iron-sulfur</keyword>
<comment type="catalytic activity">
    <reaction evidence="13">
        <text>N(6)-dimethylallyladenosine(37) in tRNA + (sulfur carrier)-SH + AH2 + 2 S-adenosyl-L-methionine = 2-methylsulfanyl-N(6)-dimethylallyladenosine(37) in tRNA + (sulfur carrier)-H + 5'-deoxyadenosine + L-methionine + A + S-adenosyl-L-homocysteine + 2 H(+)</text>
        <dbReference type="Rhea" id="RHEA:37067"/>
        <dbReference type="Rhea" id="RHEA-COMP:10375"/>
        <dbReference type="Rhea" id="RHEA-COMP:10376"/>
        <dbReference type="Rhea" id="RHEA-COMP:14737"/>
        <dbReference type="Rhea" id="RHEA-COMP:14739"/>
        <dbReference type="ChEBI" id="CHEBI:13193"/>
        <dbReference type="ChEBI" id="CHEBI:15378"/>
        <dbReference type="ChEBI" id="CHEBI:17319"/>
        <dbReference type="ChEBI" id="CHEBI:17499"/>
        <dbReference type="ChEBI" id="CHEBI:29917"/>
        <dbReference type="ChEBI" id="CHEBI:57844"/>
        <dbReference type="ChEBI" id="CHEBI:57856"/>
        <dbReference type="ChEBI" id="CHEBI:59789"/>
        <dbReference type="ChEBI" id="CHEBI:64428"/>
        <dbReference type="ChEBI" id="CHEBI:74415"/>
        <dbReference type="ChEBI" id="CHEBI:74417"/>
        <dbReference type="EC" id="2.8.4.3"/>
    </reaction>
</comment>
<evidence type="ECO:0000256" key="11">
    <source>
        <dbReference type="ARBA" id="ARBA00080698"/>
    </source>
</evidence>
<dbReference type="Pfam" id="PF01938">
    <property type="entry name" value="TRAM"/>
    <property type="match status" value="1"/>
</dbReference>
<comment type="subcellular location">
    <subcellularLocation>
        <location evidence="13">Cytoplasm</location>
    </subcellularLocation>
</comment>
<dbReference type="InterPro" id="IPR006638">
    <property type="entry name" value="Elp3/MiaA/NifB-like_rSAM"/>
</dbReference>
<evidence type="ECO:0000313" key="18">
    <source>
        <dbReference type="Proteomes" id="UP000324575"/>
    </source>
</evidence>
<dbReference type="InterPro" id="IPR005839">
    <property type="entry name" value="Methylthiotransferase"/>
</dbReference>
<dbReference type="GO" id="GO:0051539">
    <property type="term" value="F:4 iron, 4 sulfur cluster binding"/>
    <property type="evidence" value="ECO:0007669"/>
    <property type="project" value="UniProtKB-UniRule"/>
</dbReference>
<name>A0A5M8NX90_9BACT</name>
<evidence type="ECO:0000259" key="15">
    <source>
        <dbReference type="PROSITE" id="PS51449"/>
    </source>
</evidence>
<keyword evidence="2 13" id="KW-0004">4Fe-4S</keyword>